<dbReference type="PROSITE" id="PS00061">
    <property type="entry name" value="ADH_SHORT"/>
    <property type="match status" value="1"/>
</dbReference>
<dbReference type="Pfam" id="PF13561">
    <property type="entry name" value="adh_short_C2"/>
    <property type="match status" value="1"/>
</dbReference>
<evidence type="ECO:0000256" key="3">
    <source>
        <dbReference type="ARBA" id="ARBA00023002"/>
    </source>
</evidence>
<evidence type="ECO:0000256" key="1">
    <source>
        <dbReference type="ARBA" id="ARBA00006484"/>
    </source>
</evidence>
<dbReference type="RefSeq" id="WP_158188640.1">
    <property type="nucleotide sequence ID" value="NZ_CP046902.1"/>
</dbReference>
<feature type="domain" description="Ketoreductase" evidence="4">
    <location>
        <begin position="15"/>
        <end position="198"/>
    </location>
</feature>
<comment type="similarity">
    <text evidence="1">Belongs to the short-chain dehydrogenases/reductases (SDR) family.</text>
</comment>
<dbReference type="InterPro" id="IPR057326">
    <property type="entry name" value="KR_dom"/>
</dbReference>
<gene>
    <name evidence="5" type="ORF">GQA94_14305</name>
</gene>
<dbReference type="EMBL" id="CP046902">
    <property type="protein sequence ID" value="QGZ31177.1"/>
    <property type="molecule type" value="Genomic_DNA"/>
</dbReference>
<evidence type="ECO:0000313" key="6">
    <source>
        <dbReference type="Proteomes" id="UP000438983"/>
    </source>
</evidence>
<dbReference type="Proteomes" id="UP000438983">
    <property type="component" value="Chromosome"/>
</dbReference>
<dbReference type="InterPro" id="IPR052178">
    <property type="entry name" value="Sec_Metab_Biosynth_SDR"/>
</dbReference>
<dbReference type="PRINTS" id="PR00080">
    <property type="entry name" value="SDRFAMILY"/>
</dbReference>
<accession>A0A6I6LQX9</accession>
<dbReference type="AlphaFoldDB" id="A0A6I6LQX9"/>
<protein>
    <submittedName>
        <fullName evidence="5">SDR family oxidoreductase</fullName>
    </submittedName>
</protein>
<dbReference type="FunFam" id="3.40.50.720:FF:000084">
    <property type="entry name" value="Short-chain dehydrogenase reductase"/>
    <property type="match status" value="1"/>
</dbReference>
<dbReference type="OrthoDB" id="286404at2"/>
<evidence type="ECO:0000256" key="2">
    <source>
        <dbReference type="ARBA" id="ARBA00022857"/>
    </source>
</evidence>
<dbReference type="SUPFAM" id="SSF51735">
    <property type="entry name" value="NAD(P)-binding Rossmann-fold domains"/>
    <property type="match status" value="1"/>
</dbReference>
<dbReference type="InterPro" id="IPR020904">
    <property type="entry name" value="Sc_DH/Rdtase_CS"/>
</dbReference>
<sequence>MPSTIYEELFSLAGKTALVTGGAKGVGALITRTLVRAGCTVFVTGRSREAGEHLTDELAAHGSCIFLQHDLSSAEEIEALARDLGERADALHILVNNAGTFGGAPIGSVSSRSWDELMGLNLRAPFLLIQELLPLLEAQASNDDPARIINIGSIGGIMPQSNGAYAYGCSKAALHQLTRMLASDLRSRNVNVNAIAPGYFPSDMTAGFFEAVPDLERTMLEKIPARRFGSQEDIGGMLIFLASRAGAYLTGSITALDGGFLSAP</sequence>
<dbReference type="GO" id="GO:0016491">
    <property type="term" value="F:oxidoreductase activity"/>
    <property type="evidence" value="ECO:0007669"/>
    <property type="project" value="UniProtKB-KW"/>
</dbReference>
<evidence type="ECO:0000259" key="4">
    <source>
        <dbReference type="SMART" id="SM00822"/>
    </source>
</evidence>
<organism evidence="5 6">
    <name type="scientific">Stutzerimonas stutzeri</name>
    <name type="common">Pseudomonas stutzeri</name>
    <dbReference type="NCBI Taxonomy" id="316"/>
    <lineage>
        <taxon>Bacteria</taxon>
        <taxon>Pseudomonadati</taxon>
        <taxon>Pseudomonadota</taxon>
        <taxon>Gammaproteobacteria</taxon>
        <taxon>Pseudomonadales</taxon>
        <taxon>Pseudomonadaceae</taxon>
        <taxon>Stutzerimonas</taxon>
    </lineage>
</organism>
<evidence type="ECO:0000313" key="5">
    <source>
        <dbReference type="EMBL" id="QGZ31177.1"/>
    </source>
</evidence>
<keyword evidence="3" id="KW-0560">Oxidoreductase</keyword>
<dbReference type="SMART" id="SM00822">
    <property type="entry name" value="PKS_KR"/>
    <property type="match status" value="1"/>
</dbReference>
<name>A0A6I6LQX9_STUST</name>
<keyword evidence="2" id="KW-0521">NADP</keyword>
<proteinExistence type="inferred from homology"/>
<dbReference type="PANTHER" id="PTHR43618">
    <property type="entry name" value="7-ALPHA-HYDROXYSTEROID DEHYDROGENASE"/>
    <property type="match status" value="1"/>
</dbReference>
<dbReference type="Gene3D" id="3.40.50.720">
    <property type="entry name" value="NAD(P)-binding Rossmann-like Domain"/>
    <property type="match status" value="1"/>
</dbReference>
<dbReference type="InterPro" id="IPR002347">
    <property type="entry name" value="SDR_fam"/>
</dbReference>
<dbReference type="InterPro" id="IPR036291">
    <property type="entry name" value="NAD(P)-bd_dom_sf"/>
</dbReference>
<reference evidence="5 6" key="1">
    <citation type="submission" date="2019-12" db="EMBL/GenBank/DDBJ databases">
        <title>Complete genome sequence of Pseudomonas stutzeri.</title>
        <authorList>
            <person name="Lim S.R."/>
            <person name="Kim J.H."/>
        </authorList>
    </citation>
    <scope>NUCLEOTIDE SEQUENCE [LARGE SCALE GENOMIC DNA]</scope>
    <source>
        <strain evidence="5 6">PM101005</strain>
    </source>
</reference>
<dbReference type="PANTHER" id="PTHR43618:SF8">
    <property type="entry name" value="7ALPHA-HYDROXYSTEROID DEHYDROGENASE"/>
    <property type="match status" value="1"/>
</dbReference>
<dbReference type="PRINTS" id="PR00081">
    <property type="entry name" value="GDHRDH"/>
</dbReference>